<gene>
    <name evidence="3" type="ORF">TAT_000383800</name>
    <name evidence="4" type="ORF">TAV_000383700</name>
</gene>
<dbReference type="AlphaFoldDB" id="A0A3B0N296"/>
<feature type="compositionally biased region" description="Basic residues" evidence="1">
    <location>
        <begin position="400"/>
        <end position="411"/>
    </location>
</feature>
<organism evidence="4">
    <name type="scientific">Theileria annulata</name>
    <dbReference type="NCBI Taxonomy" id="5874"/>
    <lineage>
        <taxon>Eukaryota</taxon>
        <taxon>Sar</taxon>
        <taxon>Alveolata</taxon>
        <taxon>Apicomplexa</taxon>
        <taxon>Aconoidasida</taxon>
        <taxon>Piroplasmida</taxon>
        <taxon>Theileriidae</taxon>
        <taxon>Theileria</taxon>
    </lineage>
</organism>
<accession>A0A3B0N296</accession>
<protein>
    <submittedName>
        <fullName evidence="4">Theileria-specific sub-telomeric protein, SVSP family member, putative</fullName>
    </submittedName>
</protein>
<feature type="compositionally biased region" description="Acidic residues" evidence="1">
    <location>
        <begin position="350"/>
        <end position="391"/>
    </location>
</feature>
<evidence type="ECO:0000256" key="2">
    <source>
        <dbReference type="SAM" id="SignalP"/>
    </source>
</evidence>
<dbReference type="VEuPathDB" id="PiroplasmaDB:TA09785"/>
<sequence length="616" mass="71956">MKCRIYAFLILFILIGYVYCADQPNDQSKDVKGIGSVDCDSDQGEDNFQVTEITEISKDDQRQDDILQNSNEIIIGEEETVEEQALQPTIVPLEEQQQNQEGQEETVELEELESVVLEQPEVDIFEEPMHLSYYYQFLTDYQEHQPQQGTDYYGPNQPFPPVQQQGQFTQGQTSHDQGYFLSMLQEQDQIPQPVQQPVQPIQDQPLQPQSETQFIELQPIQLQIPQPVQQPVQPIQDQPLQPQSETQFIELQPIQLQIPQPVQQPVQPIQDQPLQPQSETQFIELQPIQLQIPQPVQPTPPPGYIVLQRIPLHVLKRISQQTEATTQTQPTETTKEPEPLHPETIPVEIGSDEDEEPQGPEEGDQPPDKPEEEESEEEDDDDEEEEEEEDSDRSSEKSKDKHRSRIHKIYHTRSNSITLKKKNKKGKLIPMTKRDYKWIYCDKRHKRYKLFANLEQIICDNEKVYQHKPGTPYASKITTNNYYFGFVIECNNVFTLIKQYKRKWIMIESVAPDYIKIFGISSSGKEVLLTDNEYHITLSSAESFRYTFSRGVKCCKFMVRDMIAWEKTNEKEDPLFININGRLNVIVTFKSYFCVYIKKINKYEQSKLRSRKKEFY</sequence>
<feature type="signal peptide" evidence="2">
    <location>
        <begin position="1"/>
        <end position="20"/>
    </location>
</feature>
<proteinExistence type="predicted"/>
<evidence type="ECO:0000313" key="4">
    <source>
        <dbReference type="EMBL" id="SVP95672.1"/>
    </source>
</evidence>
<keyword evidence="2" id="KW-0732">Signal</keyword>
<reference evidence="4" key="1">
    <citation type="submission" date="2018-07" db="EMBL/GenBank/DDBJ databases">
        <authorList>
            <person name="Quirk P.G."/>
            <person name="Krulwich T.A."/>
        </authorList>
    </citation>
    <scope>NUCLEOTIDE SEQUENCE</scope>
    <source>
        <strain evidence="4">Anand</strain>
    </source>
</reference>
<dbReference type="EMBL" id="UIVT01000004">
    <property type="protein sequence ID" value="SVP95156.1"/>
    <property type="molecule type" value="Genomic_DNA"/>
</dbReference>
<feature type="region of interest" description="Disordered" evidence="1">
    <location>
        <begin position="321"/>
        <end position="412"/>
    </location>
</feature>
<feature type="compositionally biased region" description="Low complexity" evidence="1">
    <location>
        <begin position="321"/>
        <end position="332"/>
    </location>
</feature>
<name>A0A3B0N296_THEAN</name>
<evidence type="ECO:0000313" key="3">
    <source>
        <dbReference type="EMBL" id="SVP95156.1"/>
    </source>
</evidence>
<dbReference type="EMBL" id="UIVS01000004">
    <property type="protein sequence ID" value="SVP95672.1"/>
    <property type="molecule type" value="Genomic_DNA"/>
</dbReference>
<feature type="chain" id="PRO_5036076062" evidence="2">
    <location>
        <begin position="21"/>
        <end position="616"/>
    </location>
</feature>
<evidence type="ECO:0000256" key="1">
    <source>
        <dbReference type="SAM" id="MobiDB-lite"/>
    </source>
</evidence>